<evidence type="ECO:0000313" key="2">
    <source>
        <dbReference type="EMBL" id="PMD42165.1"/>
    </source>
</evidence>
<proteinExistence type="predicted"/>
<protein>
    <submittedName>
        <fullName evidence="2">Uncharacterized protein</fullName>
    </submittedName>
</protein>
<feature type="region of interest" description="Disordered" evidence="1">
    <location>
        <begin position="116"/>
        <end position="138"/>
    </location>
</feature>
<dbReference type="OrthoDB" id="3438308at2759"/>
<organism evidence="2 3">
    <name type="scientific">Hyaloscypha variabilis (strain UAMH 11265 / GT02V1 / F)</name>
    <name type="common">Meliniomyces variabilis</name>
    <dbReference type="NCBI Taxonomy" id="1149755"/>
    <lineage>
        <taxon>Eukaryota</taxon>
        <taxon>Fungi</taxon>
        <taxon>Dikarya</taxon>
        <taxon>Ascomycota</taxon>
        <taxon>Pezizomycotina</taxon>
        <taxon>Leotiomycetes</taxon>
        <taxon>Helotiales</taxon>
        <taxon>Hyaloscyphaceae</taxon>
        <taxon>Hyaloscypha</taxon>
        <taxon>Hyaloscypha variabilis</taxon>
    </lineage>
</organism>
<dbReference type="AlphaFoldDB" id="A0A2J6RUI2"/>
<dbReference type="EMBL" id="KZ613943">
    <property type="protein sequence ID" value="PMD42165.1"/>
    <property type="molecule type" value="Genomic_DNA"/>
</dbReference>
<evidence type="ECO:0000313" key="3">
    <source>
        <dbReference type="Proteomes" id="UP000235786"/>
    </source>
</evidence>
<reference evidence="2 3" key="1">
    <citation type="submission" date="2016-04" db="EMBL/GenBank/DDBJ databases">
        <title>A degradative enzymes factory behind the ericoid mycorrhizal symbiosis.</title>
        <authorList>
            <consortium name="DOE Joint Genome Institute"/>
            <person name="Martino E."/>
            <person name="Morin E."/>
            <person name="Grelet G."/>
            <person name="Kuo A."/>
            <person name="Kohler A."/>
            <person name="Daghino S."/>
            <person name="Barry K."/>
            <person name="Choi C."/>
            <person name="Cichocki N."/>
            <person name="Clum A."/>
            <person name="Copeland A."/>
            <person name="Hainaut M."/>
            <person name="Haridas S."/>
            <person name="Labutti K."/>
            <person name="Lindquist E."/>
            <person name="Lipzen A."/>
            <person name="Khouja H.-R."/>
            <person name="Murat C."/>
            <person name="Ohm R."/>
            <person name="Olson A."/>
            <person name="Spatafora J."/>
            <person name="Veneault-Fourrey C."/>
            <person name="Henrissat B."/>
            <person name="Grigoriev I."/>
            <person name="Martin F."/>
            <person name="Perotto S."/>
        </authorList>
    </citation>
    <scope>NUCLEOTIDE SEQUENCE [LARGE SCALE GENOMIC DNA]</scope>
    <source>
        <strain evidence="2 3">F</strain>
    </source>
</reference>
<accession>A0A2J6RUI2</accession>
<sequence length="472" mass="54182">MGAILVSKNLETGRRIEIAYEIFYLIAEVFPKSNWKTLRLVSREFNEFAFGLPFFRKLCFRPHAQSSEAFQCVSKHPRWAKEVRTIVYNMTRTSRGPPPWMKSNFAYLALSRNANVEQPKESSPEPSKNRQNDDAQLLTPTEQLNVLTEGLKRLPAVSCLEISSQHIELEEDVVENDGSKYRSPLARRWSCGRPIFPNLPSWNHILSVTLHTIFEAIIASEASITEFTVGALEEHSNRQLTSISNPFDSFTLHEPLLIGVESLFAKLKTLKLRFQTQQKHRQRIGAKASFLPFITLLRRAEQIETLILESREPEIDRVEYMEDYEFQMRNRLDIETLFGDATFPRLQSLGIKGMFVDSRSVEDFLKRHSKTLRWLVLAVRYLPSGSYAEETVSTASSYDSAMDRLDEQTQYAEFMSEFGGDLVDGLELVSHADPSWKIWESRKNLGGGINLLDLGDKGYCDDVWTFDTIEDV</sequence>
<name>A0A2J6RUI2_HYAVF</name>
<dbReference type="Proteomes" id="UP000235786">
    <property type="component" value="Unassembled WGS sequence"/>
</dbReference>
<keyword evidence="3" id="KW-1185">Reference proteome</keyword>
<gene>
    <name evidence="2" type="ORF">L207DRAFT_580839</name>
</gene>
<feature type="compositionally biased region" description="Basic and acidic residues" evidence="1">
    <location>
        <begin position="118"/>
        <end position="133"/>
    </location>
</feature>
<evidence type="ECO:0000256" key="1">
    <source>
        <dbReference type="SAM" id="MobiDB-lite"/>
    </source>
</evidence>